<dbReference type="SMART" id="SM00863">
    <property type="entry name" value="tRNA_SAD"/>
    <property type="match status" value="1"/>
</dbReference>
<comment type="cofactor">
    <cofactor evidence="1">
        <name>Zn(2+)</name>
        <dbReference type="ChEBI" id="CHEBI:29105"/>
    </cofactor>
</comment>
<dbReference type="GO" id="GO:0005524">
    <property type="term" value="F:ATP binding"/>
    <property type="evidence" value="ECO:0007669"/>
    <property type="project" value="UniProtKB-KW"/>
</dbReference>
<comment type="caution">
    <text evidence="14">The sequence shown here is derived from an EMBL/GenBank/DDBJ whole genome shotgun (WGS) entry which is preliminary data.</text>
</comment>
<protein>
    <recommendedName>
        <fullName evidence="3">alanine--tRNA ligase</fullName>
        <ecNumber evidence="3">6.1.1.7</ecNumber>
    </recommendedName>
</protein>
<evidence type="ECO:0000256" key="9">
    <source>
        <dbReference type="ARBA" id="ARBA00022840"/>
    </source>
</evidence>
<dbReference type="InterPro" id="IPR012947">
    <property type="entry name" value="tRNA_SAD"/>
</dbReference>
<accession>X1E813</accession>
<dbReference type="GO" id="GO:0000049">
    <property type="term" value="F:tRNA binding"/>
    <property type="evidence" value="ECO:0007669"/>
    <property type="project" value="UniProtKB-KW"/>
</dbReference>
<dbReference type="AlphaFoldDB" id="X1E813"/>
<evidence type="ECO:0000256" key="6">
    <source>
        <dbReference type="ARBA" id="ARBA00022723"/>
    </source>
</evidence>
<evidence type="ECO:0000256" key="7">
    <source>
        <dbReference type="ARBA" id="ARBA00022741"/>
    </source>
</evidence>
<dbReference type="GO" id="GO:0046872">
    <property type="term" value="F:metal ion binding"/>
    <property type="evidence" value="ECO:0007669"/>
    <property type="project" value="UniProtKB-KW"/>
</dbReference>
<evidence type="ECO:0000256" key="3">
    <source>
        <dbReference type="ARBA" id="ARBA00013168"/>
    </source>
</evidence>
<keyword evidence="9" id="KW-0067">ATP-binding</keyword>
<keyword evidence="8" id="KW-0862">Zinc</keyword>
<keyword evidence="7" id="KW-0547">Nucleotide-binding</keyword>
<keyword evidence="4" id="KW-0820">tRNA-binding</keyword>
<evidence type="ECO:0000256" key="5">
    <source>
        <dbReference type="ARBA" id="ARBA00022598"/>
    </source>
</evidence>
<feature type="domain" description="Alanyl-transfer RNA synthetases family profile" evidence="13">
    <location>
        <begin position="1"/>
        <end position="123"/>
    </location>
</feature>
<dbReference type="FunFam" id="3.30.980.10:FF:000004">
    <property type="entry name" value="Alanine--tRNA ligase, cytoplasmic"/>
    <property type="match status" value="1"/>
</dbReference>
<dbReference type="InterPro" id="IPR018163">
    <property type="entry name" value="Thr/Ala-tRNA-synth_IIc_edit"/>
</dbReference>
<sequence>MGDHVKQSGSLVSPFRLRFDFTHFNSITTHEIKAIESQVNEKIQENIPITTRITSYERAIKEGAVAIFEEKYKEDVRVVTVRDFSKELCGGSHVENTGNIGLFKIISEGSIAAGIRRIEALTG</sequence>
<name>X1E813_9ZZZZ</name>
<evidence type="ECO:0000256" key="10">
    <source>
        <dbReference type="ARBA" id="ARBA00022884"/>
    </source>
</evidence>
<dbReference type="GO" id="GO:0004813">
    <property type="term" value="F:alanine-tRNA ligase activity"/>
    <property type="evidence" value="ECO:0007669"/>
    <property type="project" value="UniProtKB-EC"/>
</dbReference>
<dbReference type="PANTHER" id="PTHR11777">
    <property type="entry name" value="ALANYL-TRNA SYNTHETASE"/>
    <property type="match status" value="1"/>
</dbReference>
<evidence type="ECO:0000256" key="12">
    <source>
        <dbReference type="ARBA" id="ARBA00023146"/>
    </source>
</evidence>
<reference evidence="14" key="1">
    <citation type="journal article" date="2014" name="Front. Microbiol.">
        <title>High frequency of phylogenetically diverse reductive dehalogenase-homologous genes in deep subseafloor sedimentary metagenomes.</title>
        <authorList>
            <person name="Kawai M."/>
            <person name="Futagami T."/>
            <person name="Toyoda A."/>
            <person name="Takaki Y."/>
            <person name="Nishi S."/>
            <person name="Hori S."/>
            <person name="Arai W."/>
            <person name="Tsubouchi T."/>
            <person name="Morono Y."/>
            <person name="Uchiyama I."/>
            <person name="Ito T."/>
            <person name="Fujiyama A."/>
            <person name="Inagaki F."/>
            <person name="Takami H."/>
        </authorList>
    </citation>
    <scope>NUCLEOTIDE SEQUENCE</scope>
    <source>
        <strain evidence="14">Expedition CK06-06</strain>
    </source>
</reference>
<dbReference type="InterPro" id="IPR050058">
    <property type="entry name" value="Ala-tRNA_ligase"/>
</dbReference>
<dbReference type="PROSITE" id="PS50860">
    <property type="entry name" value="AA_TRNA_LIGASE_II_ALA"/>
    <property type="match status" value="1"/>
</dbReference>
<organism evidence="14">
    <name type="scientific">marine sediment metagenome</name>
    <dbReference type="NCBI Taxonomy" id="412755"/>
    <lineage>
        <taxon>unclassified sequences</taxon>
        <taxon>metagenomes</taxon>
        <taxon>ecological metagenomes</taxon>
    </lineage>
</organism>
<dbReference type="PANTHER" id="PTHR11777:SF9">
    <property type="entry name" value="ALANINE--TRNA LIGASE, CYTOPLASMIC"/>
    <property type="match status" value="1"/>
</dbReference>
<evidence type="ECO:0000256" key="11">
    <source>
        <dbReference type="ARBA" id="ARBA00022917"/>
    </source>
</evidence>
<gene>
    <name evidence="14" type="ORF">S01H4_53006</name>
</gene>
<evidence type="ECO:0000256" key="2">
    <source>
        <dbReference type="ARBA" id="ARBA00008226"/>
    </source>
</evidence>
<evidence type="ECO:0000313" key="14">
    <source>
        <dbReference type="EMBL" id="GAH16480.1"/>
    </source>
</evidence>
<keyword evidence="5" id="KW-0436">Ligase</keyword>
<dbReference type="GO" id="GO:0006419">
    <property type="term" value="P:alanyl-tRNA aminoacylation"/>
    <property type="evidence" value="ECO:0007669"/>
    <property type="project" value="InterPro"/>
</dbReference>
<comment type="similarity">
    <text evidence="2">Belongs to the class-II aminoacyl-tRNA synthetase family.</text>
</comment>
<feature type="non-terminal residue" evidence="14">
    <location>
        <position position="123"/>
    </location>
</feature>
<evidence type="ECO:0000256" key="8">
    <source>
        <dbReference type="ARBA" id="ARBA00022833"/>
    </source>
</evidence>
<dbReference type="Gene3D" id="3.30.54.20">
    <property type="match status" value="1"/>
</dbReference>
<dbReference type="GO" id="GO:0002161">
    <property type="term" value="F:aminoacyl-tRNA deacylase activity"/>
    <property type="evidence" value="ECO:0007669"/>
    <property type="project" value="TreeGrafter"/>
</dbReference>
<evidence type="ECO:0000256" key="1">
    <source>
        <dbReference type="ARBA" id="ARBA00001947"/>
    </source>
</evidence>
<proteinExistence type="inferred from homology"/>
<keyword evidence="6" id="KW-0479">Metal-binding</keyword>
<dbReference type="SUPFAM" id="SSF55186">
    <property type="entry name" value="ThrRS/AlaRS common domain"/>
    <property type="match status" value="1"/>
</dbReference>
<evidence type="ECO:0000259" key="13">
    <source>
        <dbReference type="PROSITE" id="PS50860"/>
    </source>
</evidence>
<keyword evidence="12" id="KW-0030">Aminoacyl-tRNA synthetase</keyword>
<dbReference type="Pfam" id="PF07973">
    <property type="entry name" value="tRNA_SAD"/>
    <property type="match status" value="1"/>
</dbReference>
<dbReference type="Gene3D" id="3.30.980.10">
    <property type="entry name" value="Threonyl-trna Synthetase, Chain A, domain 2"/>
    <property type="match status" value="1"/>
</dbReference>
<dbReference type="EC" id="6.1.1.7" evidence="3"/>
<dbReference type="EMBL" id="BART01030339">
    <property type="protein sequence ID" value="GAH16480.1"/>
    <property type="molecule type" value="Genomic_DNA"/>
</dbReference>
<keyword evidence="10" id="KW-0694">RNA-binding</keyword>
<dbReference type="GO" id="GO:0005829">
    <property type="term" value="C:cytosol"/>
    <property type="evidence" value="ECO:0007669"/>
    <property type="project" value="TreeGrafter"/>
</dbReference>
<evidence type="ECO:0000256" key="4">
    <source>
        <dbReference type="ARBA" id="ARBA00022555"/>
    </source>
</evidence>
<keyword evidence="11" id="KW-0648">Protein biosynthesis</keyword>
<dbReference type="InterPro" id="IPR018165">
    <property type="entry name" value="Ala-tRNA-synth_IIc_core"/>
</dbReference>
<dbReference type="FunFam" id="3.30.54.20:FF:000001">
    <property type="entry name" value="Alanine--tRNA ligase"/>
    <property type="match status" value="1"/>
</dbReference>